<evidence type="ECO:0000313" key="2">
    <source>
        <dbReference type="EMBL" id="KXN65322.1"/>
    </source>
</evidence>
<evidence type="ECO:0000256" key="1">
    <source>
        <dbReference type="SAM" id="SignalP"/>
    </source>
</evidence>
<evidence type="ECO:0000313" key="3">
    <source>
        <dbReference type="Proteomes" id="UP000070444"/>
    </source>
</evidence>
<sequence>MNFLLPILFISYVLSYTPVVDDIISIVIRDSKLIAIYRTANLYNTKVRIYELKEGTTADIFNSRKTFDFGHSDGSFTLVQLDTPENFPENKNKLWVKFMQSGMARNPAGSPFMNFLGYIDLDNMSLENDSDFIKFPTHENFPVKGYTMNTITNEFGSALYITGGKLYSKKDSDYLDNNFVDSGLNSNKLRDLYRYQDSYLDSNSFYKYNFTSKEWIDMTYSANGKLKPISKHKSVVIDNRYLVILGGIRHIIYNSTSNHNYYDQPGFEYNSLYNLTIFDTYSNSWENVNIQADIFDTHITTLEFDSFFPTVYKDKIIVLSGYAGENRSKTYRYSGYLGILDLKTKNWIWTPLYNEDGSVIGPDGIYGEIIVFNNQLIICSDVLEDRNRIRIHILDLISKKMISTLRLSNLSNDTDTIKKNGDQIQSKALPAYVIVLIAKKPTSLNVKTKSNGSIREVWANHI</sequence>
<feature type="chain" id="PRO_5012497957" description="Galactose oxidase" evidence="1">
    <location>
        <begin position="16"/>
        <end position="462"/>
    </location>
</feature>
<organism evidence="2 3">
    <name type="scientific">Conidiobolus coronatus (strain ATCC 28846 / CBS 209.66 / NRRL 28638)</name>
    <name type="common">Delacroixia coronata</name>
    <dbReference type="NCBI Taxonomy" id="796925"/>
    <lineage>
        <taxon>Eukaryota</taxon>
        <taxon>Fungi</taxon>
        <taxon>Fungi incertae sedis</taxon>
        <taxon>Zoopagomycota</taxon>
        <taxon>Entomophthoromycotina</taxon>
        <taxon>Entomophthoromycetes</taxon>
        <taxon>Entomophthorales</taxon>
        <taxon>Ancylistaceae</taxon>
        <taxon>Conidiobolus</taxon>
    </lineage>
</organism>
<name>A0A137NRH1_CONC2</name>
<dbReference type="AlphaFoldDB" id="A0A137NRH1"/>
<dbReference type="SUPFAM" id="SSF117281">
    <property type="entry name" value="Kelch motif"/>
    <property type="match status" value="1"/>
</dbReference>
<protein>
    <recommendedName>
        <fullName evidence="4">Galactose oxidase</fullName>
    </recommendedName>
</protein>
<keyword evidence="3" id="KW-1185">Reference proteome</keyword>
<accession>A0A137NRH1</accession>
<dbReference type="Proteomes" id="UP000070444">
    <property type="component" value="Unassembled WGS sequence"/>
</dbReference>
<feature type="signal peptide" evidence="1">
    <location>
        <begin position="1"/>
        <end position="15"/>
    </location>
</feature>
<dbReference type="Gene3D" id="2.120.10.80">
    <property type="entry name" value="Kelch-type beta propeller"/>
    <property type="match status" value="1"/>
</dbReference>
<proteinExistence type="predicted"/>
<keyword evidence="1" id="KW-0732">Signal</keyword>
<gene>
    <name evidence="2" type="ORF">CONCODRAFT_13126</name>
</gene>
<evidence type="ECO:0008006" key="4">
    <source>
        <dbReference type="Google" id="ProtNLM"/>
    </source>
</evidence>
<dbReference type="OrthoDB" id="432528at2759"/>
<reference evidence="2 3" key="1">
    <citation type="journal article" date="2015" name="Genome Biol. Evol.">
        <title>Phylogenomic analyses indicate that early fungi evolved digesting cell walls of algal ancestors of land plants.</title>
        <authorList>
            <person name="Chang Y."/>
            <person name="Wang S."/>
            <person name="Sekimoto S."/>
            <person name="Aerts A.L."/>
            <person name="Choi C."/>
            <person name="Clum A."/>
            <person name="LaButti K.M."/>
            <person name="Lindquist E.A."/>
            <person name="Yee Ngan C."/>
            <person name="Ohm R.A."/>
            <person name="Salamov A.A."/>
            <person name="Grigoriev I.V."/>
            <person name="Spatafora J.W."/>
            <person name="Berbee M.L."/>
        </authorList>
    </citation>
    <scope>NUCLEOTIDE SEQUENCE [LARGE SCALE GENOMIC DNA]</scope>
    <source>
        <strain evidence="2 3">NRRL 28638</strain>
    </source>
</reference>
<dbReference type="EMBL" id="KQ964911">
    <property type="protein sequence ID" value="KXN65322.1"/>
    <property type="molecule type" value="Genomic_DNA"/>
</dbReference>
<dbReference type="InterPro" id="IPR015915">
    <property type="entry name" value="Kelch-typ_b-propeller"/>
</dbReference>